<sequence length="256" mass="27133">MARNGRGKRRSRSSAPESGCESSGDSSGKASRPHRGARHVSPVDLDALFDRIVSVQAKKLEEVSTALAAQLASMRAEIKNEVKAQLGTVVAGQITIINEELLANGQRMPSAQQVAVLTSTMEIDAVKDLVPAGGGAFLVPFNQRSMDEVRVAVARALSLSQIRHCHSLAVCLTVLRLGVTAPAEGDGLTCFFSPASKQAGQNSHAIKNFKRVSIAALNKLITVMGASEYAPAVFQGQARVVPSRIGRFEEAALSFI</sequence>
<accession>A0ACC3C2A9</accession>
<name>A0ACC3C2A9_PYRYE</name>
<dbReference type="Proteomes" id="UP000798662">
    <property type="component" value="Chromosome 2"/>
</dbReference>
<gene>
    <name evidence="1" type="ORF">I4F81_006550</name>
</gene>
<keyword evidence="2" id="KW-1185">Reference proteome</keyword>
<reference evidence="1" key="1">
    <citation type="submission" date="2019-11" db="EMBL/GenBank/DDBJ databases">
        <title>Nori genome reveals adaptations in red seaweeds to the harsh intertidal environment.</title>
        <authorList>
            <person name="Wang D."/>
            <person name="Mao Y."/>
        </authorList>
    </citation>
    <scope>NUCLEOTIDE SEQUENCE</scope>
    <source>
        <tissue evidence="1">Gametophyte</tissue>
    </source>
</reference>
<protein>
    <submittedName>
        <fullName evidence="1">Uncharacterized protein</fullName>
    </submittedName>
</protein>
<comment type="caution">
    <text evidence="1">The sequence shown here is derived from an EMBL/GenBank/DDBJ whole genome shotgun (WGS) entry which is preliminary data.</text>
</comment>
<organism evidence="1 2">
    <name type="scientific">Pyropia yezoensis</name>
    <name type="common">Susabi-nori</name>
    <name type="synonym">Porphyra yezoensis</name>
    <dbReference type="NCBI Taxonomy" id="2788"/>
    <lineage>
        <taxon>Eukaryota</taxon>
        <taxon>Rhodophyta</taxon>
        <taxon>Bangiophyceae</taxon>
        <taxon>Bangiales</taxon>
        <taxon>Bangiaceae</taxon>
        <taxon>Pyropia</taxon>
    </lineage>
</organism>
<evidence type="ECO:0000313" key="1">
    <source>
        <dbReference type="EMBL" id="KAK1863998.1"/>
    </source>
</evidence>
<dbReference type="EMBL" id="CM020619">
    <property type="protein sequence ID" value="KAK1863998.1"/>
    <property type="molecule type" value="Genomic_DNA"/>
</dbReference>
<evidence type="ECO:0000313" key="2">
    <source>
        <dbReference type="Proteomes" id="UP000798662"/>
    </source>
</evidence>
<proteinExistence type="predicted"/>